<keyword evidence="1" id="KW-0732">Signal</keyword>
<dbReference type="Proteomes" id="UP001152599">
    <property type="component" value="Unassembled WGS sequence"/>
</dbReference>
<feature type="signal peptide" evidence="1">
    <location>
        <begin position="1"/>
        <end position="19"/>
    </location>
</feature>
<organism evidence="2 3">
    <name type="scientific">Profundicola chukchiensis</name>
    <dbReference type="NCBI Taxonomy" id="2961959"/>
    <lineage>
        <taxon>Bacteria</taxon>
        <taxon>Pseudomonadati</taxon>
        <taxon>Bacteroidota</taxon>
        <taxon>Flavobacteriia</taxon>
        <taxon>Flavobacteriales</taxon>
        <taxon>Weeksellaceae</taxon>
        <taxon>Profundicola</taxon>
    </lineage>
</organism>
<proteinExistence type="predicted"/>
<feature type="chain" id="PRO_5040847828" evidence="1">
    <location>
        <begin position="20"/>
        <end position="141"/>
    </location>
</feature>
<evidence type="ECO:0000256" key="1">
    <source>
        <dbReference type="SAM" id="SignalP"/>
    </source>
</evidence>
<dbReference type="RefSeq" id="WP_304416839.1">
    <property type="nucleotide sequence ID" value="NZ_JANAIE010000003.1"/>
</dbReference>
<protein>
    <submittedName>
        <fullName evidence="2">Uncharacterized protein</fullName>
    </submittedName>
</protein>
<gene>
    <name evidence="2" type="ORF">NMK71_03070</name>
</gene>
<accession>A0A9X4N2D1</accession>
<comment type="caution">
    <text evidence="2">The sequence shown here is derived from an EMBL/GenBank/DDBJ whole genome shotgun (WGS) entry which is preliminary data.</text>
</comment>
<sequence length="141" mass="15440">MKNLLFGVLVLLMGTFAFANSMETINLINKEPLVEIYSTGSETIFYHESKLEVFDKDVTFIVGFDINDMVSSLSISDELSKDELSQVTNILLTSNCLTTCTRANGCSDKSTSVGSLICVGECVVDCTQALLEEMTEDTNPQ</sequence>
<reference evidence="2" key="1">
    <citation type="submission" date="2022-07" db="EMBL/GenBank/DDBJ databases">
        <title>Description and genome-wide analysis of Profundicola chukchiensis gen. nov., sp. nov., marine bacteria isolated from bottom sediments of the Chukchi Sea.</title>
        <authorList>
            <person name="Romanenko L."/>
            <person name="Otstavnykh N."/>
            <person name="Kurilenko V."/>
            <person name="Eremeev V."/>
            <person name="Velansky P."/>
            <person name="Mikhailov V."/>
            <person name="Isaeva M."/>
        </authorList>
    </citation>
    <scope>NUCLEOTIDE SEQUENCE</scope>
    <source>
        <strain evidence="2">KMM 9713</strain>
    </source>
</reference>
<name>A0A9X4N2D1_9FLAO</name>
<keyword evidence="3" id="KW-1185">Reference proteome</keyword>
<evidence type="ECO:0000313" key="2">
    <source>
        <dbReference type="EMBL" id="MDG4945384.1"/>
    </source>
</evidence>
<dbReference type="EMBL" id="JANCMU010000001">
    <property type="protein sequence ID" value="MDG4945384.1"/>
    <property type="molecule type" value="Genomic_DNA"/>
</dbReference>
<dbReference type="AlphaFoldDB" id="A0A9X4N2D1"/>
<evidence type="ECO:0000313" key="3">
    <source>
        <dbReference type="Proteomes" id="UP001152599"/>
    </source>
</evidence>